<comment type="caution">
    <text evidence="5">The sequence shown here is derived from an EMBL/GenBank/DDBJ whole genome shotgun (WGS) entry which is preliminary data.</text>
</comment>
<dbReference type="PANTHER" id="PTHR45947:SF13">
    <property type="entry name" value="TRANSFERASE"/>
    <property type="match status" value="1"/>
</dbReference>
<evidence type="ECO:0000256" key="2">
    <source>
        <dbReference type="ARBA" id="ARBA00022679"/>
    </source>
</evidence>
<sequence length="368" mass="39402">MTTTGPLVATALDLPAGSPGGSVELFLDLYTGPRPLIPARPFMLAPTGRRPRRPTGLGLLPVVGKCLDGPAFHRYVAALHRALAEAVDPAQVGLLHLQHLAFGATPALMRALPDCPRIALVHGTDLLFAEAHRDQHKVLTDTVHLADAIVVPTAAMADRLLRIAPTTDRTKITHIPWGIPDQLLTHPPRRPSRPSGGPFRLLYAGRLTPEKGAENLLRALAAVTGVELSIAAPQDQFHTLTRAIRQSGAKVRYLGWLRRPQLWRTFADHDLLVMPSTTLEAMGLVALEAQACGLPVLYQPVPGLVDALAASGTSTDFTRPAALARDIDRLRTTPGLLAALRQAGQANAARYPLSATAKALTELGHRIS</sequence>
<keyword evidence="1 5" id="KW-0328">Glycosyltransferase</keyword>
<evidence type="ECO:0000313" key="6">
    <source>
        <dbReference type="Proteomes" id="UP001552594"/>
    </source>
</evidence>
<dbReference type="Pfam" id="PF13439">
    <property type="entry name" value="Glyco_transf_4"/>
    <property type="match status" value="1"/>
</dbReference>
<feature type="domain" description="Glycosyl transferase family 1" evidence="3">
    <location>
        <begin position="193"/>
        <end position="345"/>
    </location>
</feature>
<evidence type="ECO:0000313" key="5">
    <source>
        <dbReference type="EMBL" id="MEV5507892.1"/>
    </source>
</evidence>
<keyword evidence="2 5" id="KW-0808">Transferase</keyword>
<dbReference type="PANTHER" id="PTHR45947">
    <property type="entry name" value="SULFOQUINOVOSYL TRANSFERASE SQD2"/>
    <property type="match status" value="1"/>
</dbReference>
<dbReference type="RefSeq" id="WP_109281580.1">
    <property type="nucleotide sequence ID" value="NZ_JBFAUK010000010.1"/>
</dbReference>
<accession>A0ABV3JYD4</accession>
<dbReference type="InterPro" id="IPR028098">
    <property type="entry name" value="Glyco_trans_4-like_N"/>
</dbReference>
<dbReference type="EC" id="2.4.-.-" evidence="5"/>
<evidence type="ECO:0000259" key="3">
    <source>
        <dbReference type="Pfam" id="PF00534"/>
    </source>
</evidence>
<keyword evidence="6" id="KW-1185">Reference proteome</keyword>
<dbReference type="EMBL" id="JBFAUK010000010">
    <property type="protein sequence ID" value="MEV5507892.1"/>
    <property type="molecule type" value="Genomic_DNA"/>
</dbReference>
<dbReference type="CDD" id="cd03801">
    <property type="entry name" value="GT4_PimA-like"/>
    <property type="match status" value="1"/>
</dbReference>
<organism evidence="5 6">
    <name type="scientific">Streptomyces orinoci</name>
    <name type="common">Streptoverticillium orinoci</name>
    <dbReference type="NCBI Taxonomy" id="67339"/>
    <lineage>
        <taxon>Bacteria</taxon>
        <taxon>Bacillati</taxon>
        <taxon>Actinomycetota</taxon>
        <taxon>Actinomycetes</taxon>
        <taxon>Kitasatosporales</taxon>
        <taxon>Streptomycetaceae</taxon>
        <taxon>Streptomyces</taxon>
    </lineage>
</organism>
<evidence type="ECO:0000259" key="4">
    <source>
        <dbReference type="Pfam" id="PF13439"/>
    </source>
</evidence>
<dbReference type="InterPro" id="IPR001296">
    <property type="entry name" value="Glyco_trans_1"/>
</dbReference>
<dbReference type="Pfam" id="PF00534">
    <property type="entry name" value="Glycos_transf_1"/>
    <property type="match status" value="1"/>
</dbReference>
<feature type="domain" description="Glycosyltransferase subfamily 4-like N-terminal" evidence="4">
    <location>
        <begin position="49"/>
        <end position="181"/>
    </location>
</feature>
<gene>
    <name evidence="5" type="ORF">AB0L16_15650</name>
</gene>
<dbReference type="Proteomes" id="UP001552594">
    <property type="component" value="Unassembled WGS sequence"/>
</dbReference>
<evidence type="ECO:0000256" key="1">
    <source>
        <dbReference type="ARBA" id="ARBA00022676"/>
    </source>
</evidence>
<reference evidence="5 6" key="1">
    <citation type="submission" date="2024-06" db="EMBL/GenBank/DDBJ databases">
        <title>The Natural Products Discovery Center: Release of the First 8490 Sequenced Strains for Exploring Actinobacteria Biosynthetic Diversity.</title>
        <authorList>
            <person name="Kalkreuter E."/>
            <person name="Kautsar S.A."/>
            <person name="Yang D."/>
            <person name="Bader C.D."/>
            <person name="Teijaro C.N."/>
            <person name="Fluegel L."/>
            <person name="Davis C.M."/>
            <person name="Simpson J.R."/>
            <person name="Lauterbach L."/>
            <person name="Steele A.D."/>
            <person name="Gui C."/>
            <person name="Meng S."/>
            <person name="Li G."/>
            <person name="Viehrig K."/>
            <person name="Ye F."/>
            <person name="Su P."/>
            <person name="Kiefer A.F."/>
            <person name="Nichols A."/>
            <person name="Cepeda A.J."/>
            <person name="Yan W."/>
            <person name="Fan B."/>
            <person name="Jiang Y."/>
            <person name="Adhikari A."/>
            <person name="Zheng C.-J."/>
            <person name="Schuster L."/>
            <person name="Cowan T.M."/>
            <person name="Smanski M.J."/>
            <person name="Chevrette M.G."/>
            <person name="De Carvalho L.P.S."/>
            <person name="Shen B."/>
        </authorList>
    </citation>
    <scope>NUCLEOTIDE SEQUENCE [LARGE SCALE GENOMIC DNA]</scope>
    <source>
        <strain evidence="5 6">NPDC052347</strain>
    </source>
</reference>
<dbReference type="InterPro" id="IPR050194">
    <property type="entry name" value="Glycosyltransferase_grp1"/>
</dbReference>
<protein>
    <submittedName>
        <fullName evidence="5">Glycosyltransferase family 4 protein</fullName>
        <ecNumber evidence="5">2.4.-.-</ecNumber>
    </submittedName>
</protein>
<dbReference type="SUPFAM" id="SSF53756">
    <property type="entry name" value="UDP-Glycosyltransferase/glycogen phosphorylase"/>
    <property type="match status" value="1"/>
</dbReference>
<proteinExistence type="predicted"/>
<name>A0ABV3JYD4_STRON</name>
<dbReference type="Gene3D" id="3.40.50.2000">
    <property type="entry name" value="Glycogen Phosphorylase B"/>
    <property type="match status" value="2"/>
</dbReference>
<dbReference type="GO" id="GO:0016757">
    <property type="term" value="F:glycosyltransferase activity"/>
    <property type="evidence" value="ECO:0007669"/>
    <property type="project" value="UniProtKB-KW"/>
</dbReference>